<proteinExistence type="inferred from homology"/>
<evidence type="ECO:0000256" key="1">
    <source>
        <dbReference type="ARBA" id="ARBA00008331"/>
    </source>
</evidence>
<dbReference type="InterPro" id="IPR005106">
    <property type="entry name" value="Asp/hSer_DH_NAD-bd"/>
</dbReference>
<dbReference type="AlphaFoldDB" id="A0A239DUE5"/>
<dbReference type="Gene3D" id="3.30.360.10">
    <property type="entry name" value="Dihydrodipicolinate Reductase, domain 2"/>
    <property type="match status" value="1"/>
</dbReference>
<dbReference type="Proteomes" id="UP000198440">
    <property type="component" value="Unassembled WGS sequence"/>
</dbReference>
<reference evidence="9 10" key="1">
    <citation type="submission" date="2017-06" db="EMBL/GenBank/DDBJ databases">
        <authorList>
            <person name="Kim H.J."/>
            <person name="Triplett B.A."/>
        </authorList>
    </citation>
    <scope>NUCLEOTIDE SEQUENCE [LARGE SCALE GENOMIC DNA]</scope>
    <source>
        <strain evidence="9 10">DSM 11445</strain>
    </source>
</reference>
<dbReference type="InterPro" id="IPR020626">
    <property type="entry name" value="Asp_DH_prok"/>
</dbReference>
<dbReference type="HAMAP" id="MF_01265">
    <property type="entry name" value="NadX"/>
    <property type="match status" value="1"/>
</dbReference>
<feature type="binding site" evidence="6">
    <location>
        <position position="125"/>
    </location>
    <ligand>
        <name>NAD(+)</name>
        <dbReference type="ChEBI" id="CHEBI:57540"/>
    </ligand>
</feature>
<evidence type="ECO:0000259" key="8">
    <source>
        <dbReference type="Pfam" id="PF03447"/>
    </source>
</evidence>
<evidence type="ECO:0000256" key="3">
    <source>
        <dbReference type="ARBA" id="ARBA00022857"/>
    </source>
</evidence>
<evidence type="ECO:0000259" key="7">
    <source>
        <dbReference type="Pfam" id="PF01958"/>
    </source>
</evidence>
<feature type="domain" description="Aspartate/homoserine dehydrogenase NAD-binding" evidence="8">
    <location>
        <begin position="12"/>
        <end position="122"/>
    </location>
</feature>
<keyword evidence="3 6" id="KW-0521">NADP</keyword>
<dbReference type="PIRSF" id="PIRSF005227">
    <property type="entry name" value="Asp_dh_NAD_syn"/>
    <property type="match status" value="1"/>
</dbReference>
<dbReference type="InterPro" id="IPR002811">
    <property type="entry name" value="Asp_DH"/>
</dbReference>
<comment type="similarity">
    <text evidence="1 6">Belongs to the L-aspartate dehydrogenase family.</text>
</comment>
<dbReference type="OrthoDB" id="8456681at2"/>
<dbReference type="EMBL" id="FZON01000012">
    <property type="protein sequence ID" value="SNS35372.1"/>
    <property type="molecule type" value="Genomic_DNA"/>
</dbReference>
<dbReference type="GO" id="GO:0009435">
    <property type="term" value="P:NAD+ biosynthetic process"/>
    <property type="evidence" value="ECO:0007669"/>
    <property type="project" value="UniProtKB-UniRule"/>
</dbReference>
<dbReference type="Gene3D" id="3.40.50.720">
    <property type="entry name" value="NAD(P)-binding Rossmann-like Domain"/>
    <property type="match status" value="1"/>
</dbReference>
<dbReference type="NCBIfam" id="NF009825">
    <property type="entry name" value="PRK13302.1"/>
    <property type="match status" value="1"/>
</dbReference>
<dbReference type="Pfam" id="PF03447">
    <property type="entry name" value="NAD_binding_3"/>
    <property type="match status" value="1"/>
</dbReference>
<evidence type="ECO:0000313" key="10">
    <source>
        <dbReference type="Proteomes" id="UP000198440"/>
    </source>
</evidence>
<feature type="active site" evidence="6">
    <location>
        <position position="223"/>
    </location>
</feature>
<dbReference type="PANTHER" id="PTHR31873">
    <property type="entry name" value="L-ASPARTATE DEHYDROGENASE-RELATED"/>
    <property type="match status" value="1"/>
</dbReference>
<dbReference type="NCBIfam" id="NF009828">
    <property type="entry name" value="PRK13303.1-3"/>
    <property type="match status" value="1"/>
</dbReference>
<evidence type="ECO:0000256" key="5">
    <source>
        <dbReference type="ARBA" id="ARBA00023027"/>
    </source>
</evidence>
<dbReference type="InterPro" id="IPR011182">
    <property type="entry name" value="L-Asp_DH"/>
</dbReference>
<evidence type="ECO:0000256" key="2">
    <source>
        <dbReference type="ARBA" id="ARBA00022642"/>
    </source>
</evidence>
<evidence type="ECO:0000256" key="6">
    <source>
        <dbReference type="HAMAP-Rule" id="MF_01265"/>
    </source>
</evidence>
<comment type="function">
    <text evidence="6">Specifically catalyzes the NAD or NADP-dependent dehydrogenation of L-aspartate to iminoaspartate.</text>
</comment>
<keyword evidence="5 6" id="KW-0520">NAD</keyword>
<dbReference type="GO" id="GO:0050661">
    <property type="term" value="F:NADP binding"/>
    <property type="evidence" value="ECO:0007669"/>
    <property type="project" value="UniProtKB-UniRule"/>
</dbReference>
<sequence>MAKCTLKVAVGGFGAIGKAVAAALDQGIDGLELVAVSARDATKAKAHMARHFRSSYDVLSLDALAATADVVVECCPAHLLDQVARPTLEAGKIVVVASVGGLLGAPHLTEIATRTGGRILVPSGALLGLDAVQAAAQGKIDSVTIVTRKPPASLKGAPAIEKMGLDLDGLTAPVQCFTGSAQDAIKGFPANTNVAVALGLAGIGTERTQVEVWADPTVDRNTHSITVISDSANMNMTIEGIPSDDNPRTGRITPLSVISTLRRLVAPMVIGA</sequence>
<feature type="domain" description="Aspartate dehydrogenase" evidence="7">
    <location>
        <begin position="171"/>
        <end position="258"/>
    </location>
</feature>
<dbReference type="Pfam" id="PF01958">
    <property type="entry name" value="Asp_DH_C"/>
    <property type="match status" value="1"/>
</dbReference>
<organism evidence="9 10">
    <name type="scientific">Antarctobacter heliothermus</name>
    <dbReference type="NCBI Taxonomy" id="74033"/>
    <lineage>
        <taxon>Bacteria</taxon>
        <taxon>Pseudomonadati</taxon>
        <taxon>Pseudomonadota</taxon>
        <taxon>Alphaproteobacteria</taxon>
        <taxon>Rhodobacterales</taxon>
        <taxon>Roseobacteraceae</taxon>
        <taxon>Antarctobacter</taxon>
    </lineage>
</organism>
<keyword evidence="4 6" id="KW-0560">Oxidoreductase</keyword>
<dbReference type="InterPro" id="IPR036291">
    <property type="entry name" value="NAD(P)-bd_dom_sf"/>
</dbReference>
<dbReference type="GO" id="GO:0016639">
    <property type="term" value="F:oxidoreductase activity, acting on the CH-NH2 group of donors, NAD or NADP as acceptor"/>
    <property type="evidence" value="ECO:0007669"/>
    <property type="project" value="UniProtKB-UniRule"/>
</dbReference>
<comment type="pathway">
    <text evidence="6">Cofactor biosynthesis; NAD(+) biosynthesis; iminoaspartate from L-aspartate (dehydrogenase route): step 1/1.</text>
</comment>
<keyword evidence="2 6" id="KW-0662">Pyridine nucleotide biosynthesis</keyword>
<dbReference type="UniPathway" id="UPA00253">
    <property type="reaction ID" value="UER00456"/>
</dbReference>
<dbReference type="SUPFAM" id="SSF55347">
    <property type="entry name" value="Glyceraldehyde-3-phosphate dehydrogenase-like, C-terminal domain"/>
    <property type="match status" value="1"/>
</dbReference>
<gene>
    <name evidence="6" type="primary">nadX</name>
    <name evidence="9" type="ORF">SAMN04488078_10128</name>
</gene>
<comment type="catalytic activity">
    <reaction evidence="6">
        <text>L-aspartate + NAD(+) + H2O = oxaloacetate + NH4(+) + NADH + H(+)</text>
        <dbReference type="Rhea" id="RHEA:11788"/>
        <dbReference type="ChEBI" id="CHEBI:15377"/>
        <dbReference type="ChEBI" id="CHEBI:15378"/>
        <dbReference type="ChEBI" id="CHEBI:16452"/>
        <dbReference type="ChEBI" id="CHEBI:28938"/>
        <dbReference type="ChEBI" id="CHEBI:29991"/>
        <dbReference type="ChEBI" id="CHEBI:57540"/>
        <dbReference type="ChEBI" id="CHEBI:57945"/>
        <dbReference type="EC" id="1.4.1.21"/>
    </reaction>
</comment>
<dbReference type="GO" id="GO:0033735">
    <property type="term" value="F:aspartate dehydrogenase [NAD(P)+] activity"/>
    <property type="evidence" value="ECO:0007669"/>
    <property type="project" value="UniProtKB-EC"/>
</dbReference>
<dbReference type="PANTHER" id="PTHR31873:SF6">
    <property type="entry name" value="ASPARTATE DEHYDROGENASE DOMAIN-CONTAINING PROTEIN"/>
    <property type="match status" value="1"/>
</dbReference>
<name>A0A239DUE5_9RHOB</name>
<dbReference type="GO" id="GO:0051287">
    <property type="term" value="F:NAD binding"/>
    <property type="evidence" value="ECO:0007669"/>
    <property type="project" value="UniProtKB-UniRule"/>
</dbReference>
<comment type="miscellaneous">
    <text evidence="6">The iminoaspartate product is unstable in aqueous solution and can decompose to oxaloacetate and ammonia.</text>
</comment>
<feature type="binding site" evidence="6">
    <location>
        <position position="193"/>
    </location>
    <ligand>
        <name>NAD(+)</name>
        <dbReference type="ChEBI" id="CHEBI:57540"/>
    </ligand>
</feature>
<dbReference type="EC" id="1.4.1.21" evidence="6"/>
<dbReference type="RefSeq" id="WP_089277408.1">
    <property type="nucleotide sequence ID" value="NZ_FZON01000012.1"/>
</dbReference>
<comment type="catalytic activity">
    <reaction evidence="6">
        <text>L-aspartate + NADP(+) + H2O = oxaloacetate + NH4(+) + NADPH + H(+)</text>
        <dbReference type="Rhea" id="RHEA:11784"/>
        <dbReference type="ChEBI" id="CHEBI:15377"/>
        <dbReference type="ChEBI" id="CHEBI:15378"/>
        <dbReference type="ChEBI" id="CHEBI:16452"/>
        <dbReference type="ChEBI" id="CHEBI:28938"/>
        <dbReference type="ChEBI" id="CHEBI:29991"/>
        <dbReference type="ChEBI" id="CHEBI:57783"/>
        <dbReference type="ChEBI" id="CHEBI:58349"/>
        <dbReference type="EC" id="1.4.1.21"/>
    </reaction>
</comment>
<protein>
    <recommendedName>
        <fullName evidence="6">L-aspartate dehydrogenase</fullName>
        <ecNumber evidence="6">1.4.1.21</ecNumber>
    </recommendedName>
</protein>
<evidence type="ECO:0000313" key="9">
    <source>
        <dbReference type="EMBL" id="SNS35372.1"/>
    </source>
</evidence>
<dbReference type="SUPFAM" id="SSF51735">
    <property type="entry name" value="NAD(P)-binding Rossmann-fold domains"/>
    <property type="match status" value="1"/>
</dbReference>
<accession>A0A239DUE5</accession>
<evidence type="ECO:0000256" key="4">
    <source>
        <dbReference type="ARBA" id="ARBA00023002"/>
    </source>
</evidence>